<gene>
    <name evidence="2" type="ORF">ZT1A5_G2408</name>
</gene>
<evidence type="ECO:0000313" key="2">
    <source>
        <dbReference type="EMBL" id="SMY20972.1"/>
    </source>
</evidence>
<protein>
    <submittedName>
        <fullName evidence="2">Uncharacterized protein</fullName>
    </submittedName>
</protein>
<dbReference type="AlphaFoldDB" id="A0A1Y6L925"/>
<sequence length="254" mass="28820">MACRCIDCCNARQWLNIPQPFPTDQPMHGVQHAMPHPYSAPPPYFPQQWYPAPQFHHMIAYHPEPLYHPPPQYYPPAYWSPLQHHSGRQHHHGPQDHHAPPDHGPQYHPVEQYNAVAQEHLDKRTRPAQHTYRRILPARLLVDDAPAEERLTYATPPTPGVVLGAVDEDGTEKQSTVGAHVDGGEQQTIKAEPNDAEANNDFLAIRKELMDYEEQPAQQTAKRSRAEDGEEMDQRPTKRSACGSGVLTTFAEPR</sequence>
<name>A0A1Y6L925_ZYMTR</name>
<feature type="compositionally biased region" description="Basic and acidic residues" evidence="1">
    <location>
        <begin position="224"/>
        <end position="236"/>
    </location>
</feature>
<dbReference type="EMBL" id="LT882677">
    <property type="protein sequence ID" value="SMY20972.1"/>
    <property type="molecule type" value="Genomic_DNA"/>
</dbReference>
<reference evidence="2 3" key="1">
    <citation type="submission" date="2016-10" db="EMBL/GenBank/DDBJ databases">
        <authorList>
            <person name="Varghese N."/>
        </authorList>
    </citation>
    <scope>NUCLEOTIDE SEQUENCE [LARGE SCALE GENOMIC DNA]</scope>
</reference>
<feature type="region of interest" description="Disordered" evidence="1">
    <location>
        <begin position="79"/>
        <end position="108"/>
    </location>
</feature>
<evidence type="ECO:0000313" key="3">
    <source>
        <dbReference type="Proteomes" id="UP000215453"/>
    </source>
</evidence>
<evidence type="ECO:0000256" key="1">
    <source>
        <dbReference type="SAM" id="MobiDB-lite"/>
    </source>
</evidence>
<feature type="region of interest" description="Disordered" evidence="1">
    <location>
        <begin position="210"/>
        <end position="254"/>
    </location>
</feature>
<accession>A0A1Y6L925</accession>
<organism evidence="2 3">
    <name type="scientific">Zymoseptoria tritici ST99CH_1A5</name>
    <dbReference type="NCBI Taxonomy" id="1276529"/>
    <lineage>
        <taxon>Eukaryota</taxon>
        <taxon>Fungi</taxon>
        <taxon>Dikarya</taxon>
        <taxon>Ascomycota</taxon>
        <taxon>Pezizomycotina</taxon>
        <taxon>Dothideomycetes</taxon>
        <taxon>Dothideomycetidae</taxon>
        <taxon>Mycosphaerellales</taxon>
        <taxon>Mycosphaerellaceae</taxon>
        <taxon>Zymoseptoria</taxon>
    </lineage>
</organism>
<dbReference type="Proteomes" id="UP000215453">
    <property type="component" value="Chromosome 2"/>
</dbReference>
<proteinExistence type="predicted"/>